<dbReference type="OrthoDB" id="412005at2759"/>
<protein>
    <submittedName>
        <fullName evidence="1">Uncharacterized protein</fullName>
    </submittedName>
</protein>
<dbReference type="InterPro" id="IPR036188">
    <property type="entry name" value="FAD/NAD-bd_sf"/>
</dbReference>
<dbReference type="SUPFAM" id="SSF51905">
    <property type="entry name" value="FAD/NAD(P)-binding domain"/>
    <property type="match status" value="1"/>
</dbReference>
<dbReference type="PANTHER" id="PTHR15192">
    <property type="entry name" value="PROTEIN CBG05349"/>
    <property type="match status" value="1"/>
</dbReference>
<organism evidence="1 2">
    <name type="scientific">Brachionus calyciflorus</name>
    <dbReference type="NCBI Taxonomy" id="104777"/>
    <lineage>
        <taxon>Eukaryota</taxon>
        <taxon>Metazoa</taxon>
        <taxon>Spiralia</taxon>
        <taxon>Gnathifera</taxon>
        <taxon>Rotifera</taxon>
        <taxon>Eurotatoria</taxon>
        <taxon>Monogononta</taxon>
        <taxon>Pseudotrocha</taxon>
        <taxon>Ploima</taxon>
        <taxon>Brachionidae</taxon>
        <taxon>Brachionus</taxon>
    </lineage>
</organism>
<dbReference type="AlphaFoldDB" id="A0A813SCY7"/>
<sequence>MPNCEAIKSAINSNKAVGGYKDVVIIGNGPSGLCLSYFLSGHWPYWNKNPVSDEYLQMRLNYLDNKNLSLVEQDLEMLSNGLEGRSLNQVALLYDKLKHPDGDLGMDSPTCLNWKYDPNKEIDHICIGKASGPGGAWNDLDGSQLTVSPSRWMELPELSYSEWKRQSKVLSNINAGLVFSSKTSNFSEDNSLLNANQVKKVNSKISLSRPLTTEDSRASMNDIRNYYRDYVKQKNMDKYLLNNATVTNVRRICCNKLLHNNSNDNCTVIPCNSSQIIQNSQNLECLWEVTGLIDKRDRKKASSLTHKGDLMEFKYYCKHLVLANGACDIHNELNVKGEKYRFILRSIRELEDKIKEDLPRLQKDPLMIIGSGLSAADAILLAKKYQIKIIHVIRKSVNDPSLIFNKLPKKVYPEYHRVYEQILNYKSQESEINNNNTNVNCQNYVLYDEHQVKYFTSKRTCILSNLSTQYYTNNNSGNSMMNKTNSASNFNRQMHIQKQLLFNHQKQLNDCDEEIENIQDGIEDYKIGDSEIKISYACILIGYSPDLSFLPPNIANQLAVDTSRSMNTKDNPICIDEYTHESSKFKNLYAMGPLVGDNFVRFGTGGALAITSSIWKKRVKK</sequence>
<dbReference type="PANTHER" id="PTHR15192:SF8">
    <property type="entry name" value="FAD_NAD(P)-BINDING DOMAIN-CONTAINING PROTEIN"/>
    <property type="match status" value="1"/>
</dbReference>
<dbReference type="EMBL" id="CAJNOC010000711">
    <property type="protein sequence ID" value="CAF0794801.1"/>
    <property type="molecule type" value="Genomic_DNA"/>
</dbReference>
<name>A0A813SCY7_9BILA</name>
<evidence type="ECO:0000313" key="1">
    <source>
        <dbReference type="EMBL" id="CAF0794801.1"/>
    </source>
</evidence>
<evidence type="ECO:0000313" key="2">
    <source>
        <dbReference type="Proteomes" id="UP000663879"/>
    </source>
</evidence>
<dbReference type="Proteomes" id="UP000663879">
    <property type="component" value="Unassembled WGS sequence"/>
</dbReference>
<comment type="caution">
    <text evidence="1">The sequence shown here is derived from an EMBL/GenBank/DDBJ whole genome shotgun (WGS) entry which is preliminary data.</text>
</comment>
<gene>
    <name evidence="1" type="ORF">OXX778_LOCUS6157</name>
</gene>
<accession>A0A813SCY7</accession>
<dbReference type="InterPro" id="IPR029731">
    <property type="entry name" value="OSGIN1/2"/>
</dbReference>
<proteinExistence type="predicted"/>
<dbReference type="Gene3D" id="3.50.50.60">
    <property type="entry name" value="FAD/NAD(P)-binding domain"/>
    <property type="match status" value="2"/>
</dbReference>
<keyword evidence="2" id="KW-1185">Reference proteome</keyword>
<reference evidence="1" key="1">
    <citation type="submission" date="2021-02" db="EMBL/GenBank/DDBJ databases">
        <authorList>
            <person name="Nowell W R."/>
        </authorList>
    </citation>
    <scope>NUCLEOTIDE SEQUENCE</scope>
    <source>
        <strain evidence="1">Ploen Becks lab</strain>
    </source>
</reference>